<dbReference type="EMBL" id="ADLK01000005">
    <property type="protein sequence ID" value="KMW23685.1"/>
    <property type="molecule type" value="Genomic_DNA"/>
</dbReference>
<evidence type="ECO:0000259" key="2">
    <source>
        <dbReference type="Pfam" id="PF13240"/>
    </source>
</evidence>
<name>A0A0J9F600_9FIRM</name>
<organism evidence="3 4">
    <name type="scientific">[Clostridium] citroniae WAL-19142</name>
    <dbReference type="NCBI Taxonomy" id="742734"/>
    <lineage>
        <taxon>Bacteria</taxon>
        <taxon>Bacillati</taxon>
        <taxon>Bacillota</taxon>
        <taxon>Clostridia</taxon>
        <taxon>Lachnospirales</taxon>
        <taxon>Lachnospiraceae</taxon>
        <taxon>Enterocloster</taxon>
    </lineage>
</organism>
<feature type="transmembrane region" description="Helical" evidence="1">
    <location>
        <begin position="154"/>
        <end position="173"/>
    </location>
</feature>
<sequence length="180" mass="19597">MSLIKCPECGKEISDKATSCPNCGCPVSVPKESDVFLDAKKFNKESKKIKKDSGGKGEAGTARMTFGIILIVLSFIVGFQSCAAGMVNALESGSGNDGMIGFFTWIVMIVCGIVSITTKRTRSPKTPLIIGIILLVYGYLIGFMYNGIFKDLQIWGWLLMVGSLIYIKSYKAIKDNNKQN</sequence>
<dbReference type="Pfam" id="PF13240">
    <property type="entry name" value="Zn_Ribbon_1"/>
    <property type="match status" value="1"/>
</dbReference>
<dbReference type="RefSeq" id="WP_048929303.1">
    <property type="nucleotide sequence ID" value="NZ_KQ235876.1"/>
</dbReference>
<feature type="transmembrane region" description="Helical" evidence="1">
    <location>
        <begin position="99"/>
        <end position="116"/>
    </location>
</feature>
<keyword evidence="1" id="KW-0472">Membrane</keyword>
<accession>A0A0J9F600</accession>
<dbReference type="Proteomes" id="UP000037392">
    <property type="component" value="Unassembled WGS sequence"/>
</dbReference>
<feature type="domain" description="Zinc-ribbon" evidence="2">
    <location>
        <begin position="5"/>
        <end position="27"/>
    </location>
</feature>
<dbReference type="InterPro" id="IPR026870">
    <property type="entry name" value="Zinc_ribbon_dom"/>
</dbReference>
<dbReference type="GeneID" id="93165679"/>
<feature type="transmembrane region" description="Helical" evidence="1">
    <location>
        <begin position="66"/>
        <end position="87"/>
    </location>
</feature>
<proteinExistence type="predicted"/>
<feature type="transmembrane region" description="Helical" evidence="1">
    <location>
        <begin position="128"/>
        <end position="148"/>
    </location>
</feature>
<evidence type="ECO:0000256" key="1">
    <source>
        <dbReference type="SAM" id="Phobius"/>
    </source>
</evidence>
<evidence type="ECO:0000313" key="4">
    <source>
        <dbReference type="Proteomes" id="UP000037392"/>
    </source>
</evidence>
<dbReference type="PATRIC" id="fig|742734.4.peg.955"/>
<protein>
    <recommendedName>
        <fullName evidence="2">Zinc-ribbon domain-containing protein</fullName>
    </recommendedName>
</protein>
<reference evidence="3 4" key="1">
    <citation type="submission" date="2011-04" db="EMBL/GenBank/DDBJ databases">
        <title>The Genome Sequence of Clostridium citroniae WAL-19142.</title>
        <authorList>
            <consortium name="The Broad Institute Genome Sequencing Platform"/>
            <person name="Earl A."/>
            <person name="Ward D."/>
            <person name="Feldgarden M."/>
            <person name="Gevers D."/>
            <person name="Warren Y.A."/>
            <person name="Tyrrell K.L."/>
            <person name="Citron D.M."/>
            <person name="Goldstein E.J."/>
            <person name="Daigneault M."/>
            <person name="Allen-Vercoe E."/>
            <person name="Young S.K."/>
            <person name="Zeng Q."/>
            <person name="Gargeya S."/>
            <person name="Fitzgerald M."/>
            <person name="Haas B."/>
            <person name="Abouelleil A."/>
            <person name="Alvarado L."/>
            <person name="Arachchi H.M."/>
            <person name="Berlin A."/>
            <person name="Brown A."/>
            <person name="Chapman S.B."/>
            <person name="Chen Z."/>
            <person name="Dunbar C."/>
            <person name="Freedman E."/>
            <person name="Gearin G."/>
            <person name="Gellesch M."/>
            <person name="Goldberg J."/>
            <person name="Griggs A."/>
            <person name="Gujja S."/>
            <person name="Heilman E.R."/>
            <person name="Heiman D."/>
            <person name="Howarth C."/>
            <person name="Larson L."/>
            <person name="Lui A."/>
            <person name="MacDonald P.J."/>
            <person name="Mehta T."/>
            <person name="Montmayeur A."/>
            <person name="Murphy C."/>
            <person name="Neiman D."/>
            <person name="Pearson M."/>
            <person name="Priest M."/>
            <person name="Roberts A."/>
            <person name="Saif S."/>
            <person name="Shea T."/>
            <person name="Shenoy N."/>
            <person name="Sisk P."/>
            <person name="Stolte C."/>
            <person name="Sykes S."/>
            <person name="White J."/>
            <person name="Yandava C."/>
            <person name="Wortman J."/>
            <person name="Nusbaum C."/>
            <person name="Birren B."/>
        </authorList>
    </citation>
    <scope>NUCLEOTIDE SEQUENCE [LARGE SCALE GENOMIC DNA]</scope>
    <source>
        <strain evidence="3 4">WAL-19142</strain>
    </source>
</reference>
<keyword evidence="1" id="KW-1133">Transmembrane helix</keyword>
<evidence type="ECO:0000313" key="3">
    <source>
        <dbReference type="EMBL" id="KMW23685.1"/>
    </source>
</evidence>
<gene>
    <name evidence="3" type="ORF">HMPREF9470_00901</name>
</gene>
<dbReference type="AlphaFoldDB" id="A0A0J9F600"/>
<keyword evidence="1" id="KW-0812">Transmembrane</keyword>
<comment type="caution">
    <text evidence="3">The sequence shown here is derived from an EMBL/GenBank/DDBJ whole genome shotgun (WGS) entry which is preliminary data.</text>
</comment>